<feature type="transmembrane region" description="Helical" evidence="3">
    <location>
        <begin position="465"/>
        <end position="486"/>
    </location>
</feature>
<dbReference type="InterPro" id="IPR000719">
    <property type="entry name" value="Prot_kinase_dom"/>
</dbReference>
<evidence type="ECO:0000313" key="6">
    <source>
        <dbReference type="Proteomes" id="UP001054889"/>
    </source>
</evidence>
<evidence type="ECO:0000256" key="3">
    <source>
        <dbReference type="SAM" id="Phobius"/>
    </source>
</evidence>
<reference evidence="5" key="1">
    <citation type="journal article" date="2018" name="DNA Res.">
        <title>Multiple hybrid de novo genome assembly of finger millet, an orphan allotetraploid crop.</title>
        <authorList>
            <person name="Hatakeyama M."/>
            <person name="Aluri S."/>
            <person name="Balachadran M.T."/>
            <person name="Sivarajan S.R."/>
            <person name="Patrignani A."/>
            <person name="Gruter S."/>
            <person name="Poveda L."/>
            <person name="Shimizu-Inatsugi R."/>
            <person name="Baeten J."/>
            <person name="Francoijs K.J."/>
            <person name="Nataraja K.N."/>
            <person name="Reddy Y.A.N."/>
            <person name="Phadnis S."/>
            <person name="Ravikumar R.L."/>
            <person name="Schlapbach R."/>
            <person name="Sreeman S.M."/>
            <person name="Shimizu K.K."/>
        </authorList>
    </citation>
    <scope>NUCLEOTIDE SEQUENCE</scope>
</reference>
<dbReference type="GO" id="GO:0007165">
    <property type="term" value="P:signal transduction"/>
    <property type="evidence" value="ECO:0007669"/>
    <property type="project" value="TreeGrafter"/>
</dbReference>
<dbReference type="SMART" id="SM00220">
    <property type="entry name" value="S_TKc"/>
    <property type="match status" value="1"/>
</dbReference>
<comment type="caution">
    <text evidence="5">The sequence shown here is derived from an EMBL/GenBank/DDBJ whole genome shotgun (WGS) entry which is preliminary data.</text>
</comment>
<keyword evidence="1" id="KW-0547">Nucleotide-binding</keyword>
<dbReference type="PROSITE" id="PS50011">
    <property type="entry name" value="PROTEIN_KINASE_DOM"/>
    <property type="match status" value="1"/>
</dbReference>
<dbReference type="FunFam" id="1.10.510.10:FF:000466">
    <property type="entry name" value="MAP kinase kinase kinase18"/>
    <property type="match status" value="1"/>
</dbReference>
<dbReference type="PANTHER" id="PTHR48011">
    <property type="entry name" value="CCR4-NOT TRANSCRIPTIONAL COMPLEX SUBUNIT CAF120-RELATED"/>
    <property type="match status" value="1"/>
</dbReference>
<reference evidence="5" key="2">
    <citation type="submission" date="2021-12" db="EMBL/GenBank/DDBJ databases">
        <title>Resequencing data analysis of finger millet.</title>
        <authorList>
            <person name="Hatakeyama M."/>
            <person name="Aluri S."/>
            <person name="Balachadran M.T."/>
            <person name="Sivarajan S.R."/>
            <person name="Poveda L."/>
            <person name="Shimizu-Inatsugi R."/>
            <person name="Schlapbach R."/>
            <person name="Sreeman S.M."/>
            <person name="Shimizu K.K."/>
        </authorList>
    </citation>
    <scope>NUCLEOTIDE SEQUENCE</scope>
</reference>
<proteinExistence type="predicted"/>
<dbReference type="GO" id="GO:0005524">
    <property type="term" value="F:ATP binding"/>
    <property type="evidence" value="ECO:0007669"/>
    <property type="project" value="UniProtKB-UniRule"/>
</dbReference>
<keyword evidence="1" id="KW-0067">ATP-binding</keyword>
<name>A0AAV5EAV7_ELECO</name>
<dbReference type="CDD" id="cd06606">
    <property type="entry name" value="STKc_MAPKKK"/>
    <property type="match status" value="1"/>
</dbReference>
<evidence type="ECO:0000313" key="5">
    <source>
        <dbReference type="EMBL" id="GJN19702.1"/>
    </source>
</evidence>
<dbReference type="GO" id="GO:0004672">
    <property type="term" value="F:protein kinase activity"/>
    <property type="evidence" value="ECO:0007669"/>
    <property type="project" value="InterPro"/>
</dbReference>
<keyword evidence="3" id="KW-0472">Membrane</keyword>
<gene>
    <name evidence="5" type="primary">gb07004</name>
    <name evidence="5" type="ORF">PR202_gb07004</name>
</gene>
<dbReference type="PANTHER" id="PTHR48011:SF4">
    <property type="entry name" value="MITOGEN-ACTIVATED PROTEIN KINASE KINASE KINASE 19"/>
    <property type="match status" value="1"/>
</dbReference>
<feature type="region of interest" description="Disordered" evidence="2">
    <location>
        <begin position="391"/>
        <end position="453"/>
    </location>
</feature>
<protein>
    <recommendedName>
        <fullName evidence="4">Protein kinase domain-containing protein</fullName>
    </recommendedName>
</protein>
<dbReference type="InterPro" id="IPR011009">
    <property type="entry name" value="Kinase-like_dom_sf"/>
</dbReference>
<dbReference type="Gene3D" id="1.10.510.10">
    <property type="entry name" value="Transferase(Phosphotransferase) domain 1"/>
    <property type="match status" value="1"/>
</dbReference>
<evidence type="ECO:0000256" key="1">
    <source>
        <dbReference type="PROSITE-ProRule" id="PRU10141"/>
    </source>
</evidence>
<dbReference type="Proteomes" id="UP001054889">
    <property type="component" value="Unassembled WGS sequence"/>
</dbReference>
<feature type="domain" description="Protein kinase" evidence="4">
    <location>
        <begin position="9"/>
        <end position="271"/>
    </location>
</feature>
<keyword evidence="3" id="KW-0812">Transmembrane</keyword>
<sequence>MGAVITGEWQRGPVIGRGASATVSIAADRRTGAVFAVKSVEAARAGVLRRERGVLDAVGPSPHVVSCLGSGASADGVCFDLFLEYAPGGSLADEARRRRCDCEEDDEAWVRARSADVLRGLAHVHATGWAHCDVKGRNVLLGADGRAMLADFGCARWTGDEGSSNAGSGLGIRGTPAFMAPEAARGEAQGLAADVWALGCTVIEMAAGGAAPWTGRFADPVAALHHVAHSGEVPEPPAWLSDEGKDFLARCLVRDPAKRWTAAQLLHHPFVAAAAGSDSSAAAAKGAPIEQRVSPKSILDQAFWEECESELGSDSSATDESETTAAAALTPADRVGALAGGGAPDWTWISGEEDWITVFAADIAAPDELDAPTPPKFDADTAESFDADAGGISMAGASEEPPHIVVGGEHMGADASSSRGGRGHGGGASSSAGSRRGDRGGSNNECGCTSGRGKMNNAFDPMDTEIMACILVLQVAMVLGIGRIVLETVALMVQA</sequence>
<evidence type="ECO:0000256" key="2">
    <source>
        <dbReference type="SAM" id="MobiDB-lite"/>
    </source>
</evidence>
<dbReference type="Pfam" id="PF00069">
    <property type="entry name" value="Pkinase"/>
    <property type="match status" value="1"/>
</dbReference>
<dbReference type="InterPro" id="IPR017441">
    <property type="entry name" value="Protein_kinase_ATP_BS"/>
</dbReference>
<dbReference type="AlphaFoldDB" id="A0AAV5EAV7"/>
<dbReference type="SUPFAM" id="SSF56112">
    <property type="entry name" value="Protein kinase-like (PK-like)"/>
    <property type="match status" value="1"/>
</dbReference>
<keyword evidence="3" id="KW-1133">Transmembrane helix</keyword>
<accession>A0AAV5EAV7</accession>
<dbReference type="PROSITE" id="PS00107">
    <property type="entry name" value="PROTEIN_KINASE_ATP"/>
    <property type="match status" value="1"/>
</dbReference>
<feature type="binding site" evidence="1">
    <location>
        <position position="38"/>
    </location>
    <ligand>
        <name>ATP</name>
        <dbReference type="ChEBI" id="CHEBI:30616"/>
    </ligand>
</feature>
<organism evidence="5 6">
    <name type="scientific">Eleusine coracana subsp. coracana</name>
    <dbReference type="NCBI Taxonomy" id="191504"/>
    <lineage>
        <taxon>Eukaryota</taxon>
        <taxon>Viridiplantae</taxon>
        <taxon>Streptophyta</taxon>
        <taxon>Embryophyta</taxon>
        <taxon>Tracheophyta</taxon>
        <taxon>Spermatophyta</taxon>
        <taxon>Magnoliopsida</taxon>
        <taxon>Liliopsida</taxon>
        <taxon>Poales</taxon>
        <taxon>Poaceae</taxon>
        <taxon>PACMAD clade</taxon>
        <taxon>Chloridoideae</taxon>
        <taxon>Cynodonteae</taxon>
        <taxon>Eleusininae</taxon>
        <taxon>Eleusine</taxon>
    </lineage>
</organism>
<dbReference type="EMBL" id="BQKI01000074">
    <property type="protein sequence ID" value="GJN19702.1"/>
    <property type="molecule type" value="Genomic_DNA"/>
</dbReference>
<evidence type="ECO:0000259" key="4">
    <source>
        <dbReference type="PROSITE" id="PS50011"/>
    </source>
</evidence>
<dbReference type="InterPro" id="IPR052751">
    <property type="entry name" value="Plant_MAPKKK"/>
</dbReference>
<keyword evidence="6" id="KW-1185">Reference proteome</keyword>